<dbReference type="KEGG" id="afd:Alfi_0215"/>
<dbReference type="PATRIC" id="fig|679935.3.peg.209"/>
<protein>
    <submittedName>
        <fullName evidence="2">ORF6N domain-containing protein</fullName>
    </submittedName>
</protein>
<gene>
    <name evidence="2" type="ordered locus">Alfi_0215</name>
</gene>
<dbReference type="STRING" id="679935.Alfi_0215"/>
<evidence type="ECO:0000313" key="2">
    <source>
        <dbReference type="EMBL" id="AFL76625.1"/>
    </source>
</evidence>
<dbReference type="RefSeq" id="WP_014774430.1">
    <property type="nucleotide sequence ID" value="NC_018011.1"/>
</dbReference>
<dbReference type="HOGENOM" id="CLU_055403_2_0_10"/>
<reference evidence="3" key="1">
    <citation type="journal article" date="2013" name="Stand. Genomic Sci.">
        <title>Complete genome sequence of the bile-resistant pigment-producing anaerobe Alistipes finegoldii type strain (AHN2437(T)).</title>
        <authorList>
            <person name="Mavromatis K."/>
            <person name="Stackebrandt E."/>
            <person name="Munk C."/>
            <person name="Lapidus A."/>
            <person name="Nolan M."/>
            <person name="Lucas S."/>
            <person name="Hammon N."/>
            <person name="Deshpande S."/>
            <person name="Cheng J.F."/>
            <person name="Tapia R."/>
            <person name="Goodwin L.A."/>
            <person name="Pitluck S."/>
            <person name="Liolios K."/>
            <person name="Pagani I."/>
            <person name="Ivanova N."/>
            <person name="Mikhailova N."/>
            <person name="Huntemann M."/>
            <person name="Pati A."/>
            <person name="Chen A."/>
            <person name="Palaniappan K."/>
            <person name="Land M."/>
            <person name="Hauser L."/>
            <person name="Rohde M."/>
            <person name="Gronow S."/>
            <person name="Goker M."/>
            <person name="Detter J.C."/>
            <person name="Bristow J."/>
            <person name="Eisen J.A."/>
            <person name="Markowitz V."/>
            <person name="Hugenholtz P."/>
            <person name="Kyrpides N.C."/>
            <person name="Klenk H.P."/>
            <person name="Woyke T."/>
        </authorList>
    </citation>
    <scope>NUCLEOTIDE SEQUENCE</scope>
    <source>
        <strain evidence="3">DSM 17242 / JCM 16770 / AHN 2437 / CCUG 46020 / CIP 107999</strain>
    </source>
</reference>
<feature type="domain" description="KilA-N DNA-binding" evidence="1">
    <location>
        <begin position="8"/>
        <end position="90"/>
    </location>
</feature>
<dbReference type="InterPro" id="IPR018873">
    <property type="entry name" value="KilA-N_DNA-bd_domain"/>
</dbReference>
<dbReference type="EMBL" id="CP003274">
    <property type="protein sequence ID" value="AFL76625.1"/>
    <property type="molecule type" value="Genomic_DNA"/>
</dbReference>
<evidence type="ECO:0000259" key="1">
    <source>
        <dbReference type="Pfam" id="PF10543"/>
    </source>
</evidence>
<organism evidence="2 3">
    <name type="scientific">Alistipes finegoldii (strain DSM 17242 / JCM 16770 / CCUG 46020 / CIP 107999 / KCTC 15236 / AHN 2437)</name>
    <dbReference type="NCBI Taxonomy" id="679935"/>
    <lineage>
        <taxon>Bacteria</taxon>
        <taxon>Pseudomonadati</taxon>
        <taxon>Bacteroidota</taxon>
        <taxon>Bacteroidia</taxon>
        <taxon>Bacteroidales</taxon>
        <taxon>Rikenellaceae</taxon>
        <taxon>Alistipes</taxon>
    </lineage>
</organism>
<evidence type="ECO:0000313" key="3">
    <source>
        <dbReference type="Proteomes" id="UP000006052"/>
    </source>
</evidence>
<accession>I3YI07</accession>
<dbReference type="eggNOG" id="COG3646">
    <property type="taxonomic scope" value="Bacteria"/>
</dbReference>
<dbReference type="Pfam" id="PF10543">
    <property type="entry name" value="ORF6N"/>
    <property type="match status" value="1"/>
</dbReference>
<dbReference type="Proteomes" id="UP000006052">
    <property type="component" value="Chromosome"/>
</dbReference>
<proteinExistence type="predicted"/>
<sequence length="184" mass="21110">MDIQIIQNKIYEIRGQRVMLDRDLAELYGVTTGNLNKAVKRNIERFPERFMFQLTEHEFLRFQNGISSWGGTRKLPYVFTEQGVSMLSAVLRSPTAIQVSISIMDAFVAMRNYIVQSTQVSAELLELRSRLQLVEHDCRENLEAVNDLSEDMRKDIDAIYEAIGALSVKLPKIQNPAQKIGFKK</sequence>
<dbReference type="AlphaFoldDB" id="I3YI07"/>
<name>I3YI07_ALIFI</name>